<dbReference type="Gene3D" id="2.60.210.10">
    <property type="entry name" value="Apoptosis, Tumor Necrosis Factor Receptor Associated Protein 2, Chain A"/>
    <property type="match status" value="1"/>
</dbReference>
<dbReference type="Pfam" id="PF22486">
    <property type="entry name" value="MATH_2"/>
    <property type="match status" value="1"/>
</dbReference>
<dbReference type="CDD" id="cd18280">
    <property type="entry name" value="BTB_POZ_BPM_plant"/>
    <property type="match status" value="1"/>
</dbReference>
<sequence length="336" mass="37845">MSLSVGNIVQTPPTASTLRVEQVVGTHLFKIMGYSILKNTEKGKFLESDNFNVGGYDWSIHYYPNGTVIAEGDYTSIFFCLKSEVDFVQAEVSSFILINQNGNPPSLGRMSTIGTFKNNTCWGYQNFVRRSAFESVMKDNYIVLRCVVCVFKVFRVESDFPLQVPPLLCLQEISHLLETGNGADVTFEVNGQAFNAHKVILAARSKVFEAQFFGPWKEKTDTIIKIEDMEAVVFKALLHYIYSDTIPAFSEMNDSDEKNNMAQHLFVAADRYGLKRLRIICENILYGSINWKNVVALLSIADMHNCIRLKEACLEFLASPETKTQFVETGQLTLAS</sequence>
<accession>A0AAD6EJT3</accession>
<dbReference type="PROSITE" id="PS50144">
    <property type="entry name" value="MATH"/>
    <property type="match status" value="1"/>
</dbReference>
<dbReference type="CDD" id="cd00121">
    <property type="entry name" value="MATH"/>
    <property type="match status" value="1"/>
</dbReference>
<dbReference type="GO" id="GO:0016567">
    <property type="term" value="P:protein ubiquitination"/>
    <property type="evidence" value="ECO:0007669"/>
    <property type="project" value="InterPro"/>
</dbReference>
<comment type="caution">
    <text evidence="5">The sequence shown here is derived from an EMBL/GenBank/DDBJ whole genome shotgun (WGS) entry which is preliminary data.</text>
</comment>
<proteinExistence type="inferred from homology"/>
<dbReference type="InterPro" id="IPR008974">
    <property type="entry name" value="TRAF-like"/>
</dbReference>
<reference evidence="5 6" key="1">
    <citation type="journal article" date="2022" name="Cell">
        <title>Repeat-based holocentromeres influence genome architecture and karyotype evolution.</title>
        <authorList>
            <person name="Hofstatter P.G."/>
            <person name="Thangavel G."/>
            <person name="Lux T."/>
            <person name="Neumann P."/>
            <person name="Vondrak T."/>
            <person name="Novak P."/>
            <person name="Zhang M."/>
            <person name="Costa L."/>
            <person name="Castellani M."/>
            <person name="Scott A."/>
            <person name="Toegelov H."/>
            <person name="Fuchs J."/>
            <person name="Mata-Sucre Y."/>
            <person name="Dias Y."/>
            <person name="Vanzela A.L.L."/>
            <person name="Huettel B."/>
            <person name="Almeida C.C.S."/>
            <person name="Simkova H."/>
            <person name="Souza G."/>
            <person name="Pedrosa-Harand A."/>
            <person name="Macas J."/>
            <person name="Mayer K.F.X."/>
            <person name="Houben A."/>
            <person name="Marques A."/>
        </authorList>
    </citation>
    <scope>NUCLEOTIDE SEQUENCE [LARGE SCALE GENOMIC DNA]</scope>
    <source>
        <strain evidence="5">RhyTen1mFocal</strain>
    </source>
</reference>
<keyword evidence="6" id="KW-1185">Reference proteome</keyword>
<protein>
    <submittedName>
        <fullName evidence="5">Uncharacterized protein</fullName>
    </submittedName>
</protein>
<evidence type="ECO:0000256" key="2">
    <source>
        <dbReference type="ARBA" id="ARBA00010846"/>
    </source>
</evidence>
<feature type="domain" description="BTB" evidence="3">
    <location>
        <begin position="183"/>
        <end position="250"/>
    </location>
</feature>
<gene>
    <name evidence="5" type="ORF">LUZ61_016240</name>
</gene>
<comment type="pathway">
    <text evidence="1">Protein modification; protein ubiquitination.</text>
</comment>
<evidence type="ECO:0000313" key="6">
    <source>
        <dbReference type="Proteomes" id="UP001210211"/>
    </source>
</evidence>
<evidence type="ECO:0000256" key="1">
    <source>
        <dbReference type="ARBA" id="ARBA00004906"/>
    </source>
</evidence>
<dbReference type="SUPFAM" id="SSF49599">
    <property type="entry name" value="TRAF domain-like"/>
    <property type="match status" value="1"/>
</dbReference>
<dbReference type="PANTHER" id="PTHR26379">
    <property type="entry name" value="BTB/POZ AND MATH DOMAIN-CONTAINING PROTEIN 1"/>
    <property type="match status" value="1"/>
</dbReference>
<dbReference type="Proteomes" id="UP001210211">
    <property type="component" value="Unassembled WGS sequence"/>
</dbReference>
<dbReference type="AlphaFoldDB" id="A0AAD6EJT3"/>
<dbReference type="PROSITE" id="PS50097">
    <property type="entry name" value="BTB"/>
    <property type="match status" value="1"/>
</dbReference>
<organism evidence="5 6">
    <name type="scientific">Rhynchospora tenuis</name>
    <dbReference type="NCBI Taxonomy" id="198213"/>
    <lineage>
        <taxon>Eukaryota</taxon>
        <taxon>Viridiplantae</taxon>
        <taxon>Streptophyta</taxon>
        <taxon>Embryophyta</taxon>
        <taxon>Tracheophyta</taxon>
        <taxon>Spermatophyta</taxon>
        <taxon>Magnoliopsida</taxon>
        <taxon>Liliopsida</taxon>
        <taxon>Poales</taxon>
        <taxon>Cyperaceae</taxon>
        <taxon>Cyperoideae</taxon>
        <taxon>Rhynchosporeae</taxon>
        <taxon>Rhynchospora</taxon>
    </lineage>
</organism>
<dbReference type="EMBL" id="JAMRDG010000002">
    <property type="protein sequence ID" value="KAJ3687076.1"/>
    <property type="molecule type" value="Genomic_DNA"/>
</dbReference>
<dbReference type="Pfam" id="PF00651">
    <property type="entry name" value="BTB"/>
    <property type="match status" value="1"/>
</dbReference>
<dbReference type="PANTHER" id="PTHR26379:SF187">
    <property type="entry name" value="OS07G0655300 PROTEIN"/>
    <property type="match status" value="1"/>
</dbReference>
<comment type="similarity">
    <text evidence="2">Belongs to the Tdpoz family.</text>
</comment>
<evidence type="ECO:0000313" key="5">
    <source>
        <dbReference type="EMBL" id="KAJ3687076.1"/>
    </source>
</evidence>
<dbReference type="InterPro" id="IPR000210">
    <property type="entry name" value="BTB/POZ_dom"/>
</dbReference>
<evidence type="ECO:0000259" key="3">
    <source>
        <dbReference type="PROSITE" id="PS50097"/>
    </source>
</evidence>
<dbReference type="InterPro" id="IPR056423">
    <property type="entry name" value="BACK_BPM_SPOP"/>
</dbReference>
<dbReference type="InterPro" id="IPR045005">
    <property type="entry name" value="BPM1-6"/>
</dbReference>
<dbReference type="Pfam" id="PF24570">
    <property type="entry name" value="BACK_BPM_SPOP"/>
    <property type="match status" value="1"/>
</dbReference>
<dbReference type="SUPFAM" id="SSF54695">
    <property type="entry name" value="POZ domain"/>
    <property type="match status" value="1"/>
</dbReference>
<dbReference type="SMART" id="SM00061">
    <property type="entry name" value="MATH"/>
    <property type="match status" value="1"/>
</dbReference>
<dbReference type="InterPro" id="IPR011333">
    <property type="entry name" value="SKP1/BTB/POZ_sf"/>
</dbReference>
<feature type="domain" description="MATH" evidence="4">
    <location>
        <begin position="24"/>
        <end position="148"/>
    </location>
</feature>
<dbReference type="Gene3D" id="3.30.710.10">
    <property type="entry name" value="Potassium Channel Kv1.1, Chain A"/>
    <property type="match status" value="1"/>
</dbReference>
<evidence type="ECO:0000259" key="4">
    <source>
        <dbReference type="PROSITE" id="PS50144"/>
    </source>
</evidence>
<name>A0AAD6EJT3_9POAL</name>
<dbReference type="SMART" id="SM00225">
    <property type="entry name" value="BTB"/>
    <property type="match status" value="1"/>
</dbReference>
<dbReference type="InterPro" id="IPR002083">
    <property type="entry name" value="MATH/TRAF_dom"/>
</dbReference>